<reference evidence="2 3" key="2">
    <citation type="submission" date="2020-08" db="EMBL/GenBank/DDBJ databases">
        <authorList>
            <person name="Partida-Martinez L."/>
            <person name="Huntemann M."/>
            <person name="Clum A."/>
            <person name="Wang J."/>
            <person name="Palaniappan K."/>
            <person name="Ritter S."/>
            <person name="Chen I.-M."/>
            <person name="Stamatis D."/>
            <person name="Reddy T."/>
            <person name="O'Malley R."/>
            <person name="Daum C."/>
            <person name="Shapiro N."/>
            <person name="Ivanova N."/>
            <person name="Kyrpides N."/>
            <person name="Woyke T."/>
        </authorList>
    </citation>
    <scope>NUCLEOTIDE SEQUENCE [LARGE SCALE GENOMIC DNA]</scope>
    <source>
        <strain evidence="2 3">RAS26</strain>
    </source>
</reference>
<reference evidence="2 3" key="1">
    <citation type="submission" date="2020-08" db="EMBL/GenBank/DDBJ databases">
        <title>The Agave Microbiome: Exploring the role of microbial communities in plant adaptations to desert environments.</title>
        <authorList>
            <person name="Partida-Martinez L.P."/>
        </authorList>
    </citation>
    <scope>NUCLEOTIDE SEQUENCE [LARGE SCALE GENOMIC DNA]</scope>
    <source>
        <strain evidence="2 3">RAS26</strain>
    </source>
</reference>
<sequence>MPETTTPDVTRAPQPDLRPDHRTRRVRVAVVPLASALLGALTLTAQGALPDAAVPFANSAAGWTLLTVLLVLWSRARSWTAAVLGAASFVLLVLGYSAGAHLHGLFYDPTFFGTIGLVAGPVVGVATAWLREHGRRAALATAVLAGIGLGEAVYGLTFVVESTGAAYWVVLGAGALALLAGMLARRVRGAVPVLVATLGTAVVAGAFAVAYRVVGSIG</sequence>
<dbReference type="InterPro" id="IPR045393">
    <property type="entry name" value="DUF6518"/>
</dbReference>
<keyword evidence="1" id="KW-1133">Transmembrane helix</keyword>
<dbReference type="RefSeq" id="WP_311702577.1">
    <property type="nucleotide sequence ID" value="NZ_JACHVX010000010.1"/>
</dbReference>
<feature type="transmembrane region" description="Helical" evidence="1">
    <location>
        <begin position="79"/>
        <end position="99"/>
    </location>
</feature>
<feature type="transmembrane region" description="Helical" evidence="1">
    <location>
        <begin position="191"/>
        <end position="214"/>
    </location>
</feature>
<keyword evidence="1" id="KW-0472">Membrane</keyword>
<gene>
    <name evidence="2" type="ORF">FHR80_004414</name>
</gene>
<protein>
    <submittedName>
        <fullName evidence="2">Uncharacterized protein</fullName>
    </submittedName>
</protein>
<feature type="transmembrane region" description="Helical" evidence="1">
    <location>
        <begin position="52"/>
        <end position="72"/>
    </location>
</feature>
<keyword evidence="1" id="KW-0812">Transmembrane</keyword>
<evidence type="ECO:0000313" key="3">
    <source>
        <dbReference type="Proteomes" id="UP000518206"/>
    </source>
</evidence>
<evidence type="ECO:0000313" key="2">
    <source>
        <dbReference type="EMBL" id="MBB2925470.1"/>
    </source>
</evidence>
<dbReference type="Pfam" id="PF20128">
    <property type="entry name" value="DUF6518"/>
    <property type="match status" value="1"/>
</dbReference>
<feature type="transmembrane region" description="Helical" evidence="1">
    <location>
        <begin position="165"/>
        <end position="184"/>
    </location>
</feature>
<proteinExistence type="predicted"/>
<evidence type="ECO:0000256" key="1">
    <source>
        <dbReference type="SAM" id="Phobius"/>
    </source>
</evidence>
<feature type="transmembrane region" description="Helical" evidence="1">
    <location>
        <begin position="28"/>
        <end position="46"/>
    </location>
</feature>
<accession>A0A7W4UJU4</accession>
<comment type="caution">
    <text evidence="2">The sequence shown here is derived from an EMBL/GenBank/DDBJ whole genome shotgun (WGS) entry which is preliminary data.</text>
</comment>
<name>A0A7W4UJU4_9CELL</name>
<dbReference type="AlphaFoldDB" id="A0A7W4UJU4"/>
<dbReference type="Proteomes" id="UP000518206">
    <property type="component" value="Unassembled WGS sequence"/>
</dbReference>
<dbReference type="EMBL" id="JACHVX010000010">
    <property type="protein sequence ID" value="MBB2925470.1"/>
    <property type="molecule type" value="Genomic_DNA"/>
</dbReference>
<feature type="transmembrane region" description="Helical" evidence="1">
    <location>
        <begin position="137"/>
        <end position="159"/>
    </location>
</feature>
<organism evidence="2 3">
    <name type="scientific">Cellulomonas cellasea</name>
    <dbReference type="NCBI Taxonomy" id="43670"/>
    <lineage>
        <taxon>Bacteria</taxon>
        <taxon>Bacillati</taxon>
        <taxon>Actinomycetota</taxon>
        <taxon>Actinomycetes</taxon>
        <taxon>Micrococcales</taxon>
        <taxon>Cellulomonadaceae</taxon>
        <taxon>Cellulomonas</taxon>
    </lineage>
</organism>
<feature type="transmembrane region" description="Helical" evidence="1">
    <location>
        <begin position="111"/>
        <end position="130"/>
    </location>
</feature>